<evidence type="ECO:0000256" key="2">
    <source>
        <dbReference type="SAM" id="Phobius"/>
    </source>
</evidence>
<name>A0A7W7PRZ8_9ACTN</name>
<keyword evidence="2" id="KW-1133">Transmembrane helix</keyword>
<sequence>MSPHGRTSPHRLAAPAPSLRPHPAGRDRRAWVAPAVATALLTVLGPFAVLLGGLSAMATDNCGPDDCSQALTTSLTLIYGTLFYGGVFTFCAWLTAWLLPWKPRWSVPRAWAAAASVLPPLFVLALVLNLPEG</sequence>
<dbReference type="AlphaFoldDB" id="A0A7W7PRZ8"/>
<dbReference type="EMBL" id="JACHJI010000007">
    <property type="protein sequence ID" value="MBB4900317.1"/>
    <property type="molecule type" value="Genomic_DNA"/>
</dbReference>
<comment type="caution">
    <text evidence="3">The sequence shown here is derived from an EMBL/GenBank/DDBJ whole genome shotgun (WGS) entry which is preliminary data.</text>
</comment>
<protein>
    <submittedName>
        <fullName evidence="3">Uncharacterized protein</fullName>
    </submittedName>
</protein>
<evidence type="ECO:0000313" key="4">
    <source>
        <dbReference type="Proteomes" id="UP000579523"/>
    </source>
</evidence>
<gene>
    <name evidence="3" type="ORF">FHS37_004379</name>
</gene>
<keyword evidence="4" id="KW-1185">Reference proteome</keyword>
<evidence type="ECO:0000313" key="3">
    <source>
        <dbReference type="EMBL" id="MBB4900317.1"/>
    </source>
</evidence>
<reference evidence="3 4" key="1">
    <citation type="submission" date="2020-08" db="EMBL/GenBank/DDBJ databases">
        <title>Genomic Encyclopedia of Type Strains, Phase III (KMG-III): the genomes of soil and plant-associated and newly described type strains.</title>
        <authorList>
            <person name="Whitman W."/>
        </authorList>
    </citation>
    <scope>NUCLEOTIDE SEQUENCE [LARGE SCALE GENOMIC DNA]</scope>
    <source>
        <strain evidence="3 4">CECT 3273</strain>
    </source>
</reference>
<organism evidence="3 4">
    <name type="scientific">Streptomyces griseomycini</name>
    <dbReference type="NCBI Taxonomy" id="66895"/>
    <lineage>
        <taxon>Bacteria</taxon>
        <taxon>Bacillati</taxon>
        <taxon>Actinomycetota</taxon>
        <taxon>Actinomycetes</taxon>
        <taxon>Kitasatosporales</taxon>
        <taxon>Streptomycetaceae</taxon>
        <taxon>Streptomyces</taxon>
    </lineage>
</organism>
<proteinExistence type="predicted"/>
<feature type="region of interest" description="Disordered" evidence="1">
    <location>
        <begin position="1"/>
        <end position="25"/>
    </location>
</feature>
<keyword evidence="2" id="KW-0812">Transmembrane</keyword>
<evidence type="ECO:0000256" key="1">
    <source>
        <dbReference type="SAM" id="MobiDB-lite"/>
    </source>
</evidence>
<keyword evidence="2" id="KW-0472">Membrane</keyword>
<feature type="transmembrane region" description="Helical" evidence="2">
    <location>
        <begin position="111"/>
        <end position="130"/>
    </location>
</feature>
<accession>A0A7W7PRZ8</accession>
<dbReference type="Proteomes" id="UP000579523">
    <property type="component" value="Unassembled WGS sequence"/>
</dbReference>
<feature type="transmembrane region" description="Helical" evidence="2">
    <location>
        <begin position="30"/>
        <end position="57"/>
    </location>
</feature>
<dbReference type="RefSeq" id="WP_184823768.1">
    <property type="nucleotide sequence ID" value="NZ_BMTI01000016.1"/>
</dbReference>
<feature type="transmembrane region" description="Helical" evidence="2">
    <location>
        <begin position="77"/>
        <end position="99"/>
    </location>
</feature>